<evidence type="ECO:0000313" key="4">
    <source>
        <dbReference type="EMBL" id="KKP92835.1"/>
    </source>
</evidence>
<gene>
    <name evidence="4" type="ORF">UR96_C0004G0002</name>
</gene>
<evidence type="ECO:0000256" key="2">
    <source>
        <dbReference type="ARBA" id="ARBA00022679"/>
    </source>
</evidence>
<dbReference type="InterPro" id="IPR029026">
    <property type="entry name" value="tRNA_m1G_MTases_N"/>
</dbReference>
<dbReference type="AlphaFoldDB" id="A0A0G0FZR2"/>
<dbReference type="EMBL" id="LBRE01000004">
    <property type="protein sequence ID" value="KKP92835.1"/>
    <property type="molecule type" value="Genomic_DNA"/>
</dbReference>
<proteinExistence type="predicted"/>
<dbReference type="Pfam" id="PF00588">
    <property type="entry name" value="SpoU_methylase"/>
    <property type="match status" value="1"/>
</dbReference>
<evidence type="ECO:0000313" key="5">
    <source>
        <dbReference type="Proteomes" id="UP000034140"/>
    </source>
</evidence>
<keyword evidence="2 4" id="KW-0808">Transferase</keyword>
<comment type="caution">
    <text evidence="4">The sequence shown here is derived from an EMBL/GenBank/DDBJ whole genome shotgun (WGS) entry which is preliminary data.</text>
</comment>
<dbReference type="GO" id="GO:0006396">
    <property type="term" value="P:RNA processing"/>
    <property type="evidence" value="ECO:0007669"/>
    <property type="project" value="InterPro"/>
</dbReference>
<dbReference type="CDD" id="cd18097">
    <property type="entry name" value="SpoU-like"/>
    <property type="match status" value="1"/>
</dbReference>
<dbReference type="InterPro" id="IPR001537">
    <property type="entry name" value="SpoU_MeTrfase"/>
</dbReference>
<protein>
    <submittedName>
        <fullName evidence="4">tRNA/rRNA methyltransferase (SpoU)</fullName>
    </submittedName>
</protein>
<evidence type="ECO:0000259" key="3">
    <source>
        <dbReference type="Pfam" id="PF00588"/>
    </source>
</evidence>
<dbReference type="GO" id="GO:0032259">
    <property type="term" value="P:methylation"/>
    <property type="evidence" value="ECO:0007669"/>
    <property type="project" value="UniProtKB-KW"/>
</dbReference>
<accession>A0A0G0FZR2</accession>
<dbReference type="GO" id="GO:0008173">
    <property type="term" value="F:RNA methyltransferase activity"/>
    <property type="evidence" value="ECO:0007669"/>
    <property type="project" value="InterPro"/>
</dbReference>
<dbReference type="Gene3D" id="3.40.1280.10">
    <property type="match status" value="1"/>
</dbReference>
<organism evidence="4 5">
    <name type="scientific">candidate division WS6 bacterium GW2011_GWC1_36_11</name>
    <dbReference type="NCBI Taxonomy" id="1619090"/>
    <lineage>
        <taxon>Bacteria</taxon>
        <taxon>Candidatus Dojkabacteria</taxon>
    </lineage>
</organism>
<name>A0A0G0FZR2_9BACT</name>
<feature type="domain" description="tRNA/rRNA methyltransferase SpoU type" evidence="3">
    <location>
        <begin position="3"/>
        <end position="145"/>
    </location>
</feature>
<evidence type="ECO:0000256" key="1">
    <source>
        <dbReference type="ARBA" id="ARBA00022603"/>
    </source>
</evidence>
<dbReference type="GO" id="GO:0005829">
    <property type="term" value="C:cytosol"/>
    <property type="evidence" value="ECO:0007669"/>
    <property type="project" value="TreeGrafter"/>
</dbReference>
<dbReference type="SUPFAM" id="SSF75217">
    <property type="entry name" value="alpha/beta knot"/>
    <property type="match status" value="1"/>
</dbReference>
<dbReference type="InterPro" id="IPR004441">
    <property type="entry name" value="rRNA_MeTrfase_TrmH"/>
</dbReference>
<sequence>MKIHVVLDNIRSVFNVGSIFRTSDGAGSVEKIYLCGMTSPIDNPKLDKTALGATEMIPSEHYDTTQEALDELKTKNIPIYSIELTDDAENFQKVQYPNEIAIVLGHEKMGVDEQILKGCDKKIFIPMRGKKESLNVANCASIILYEITREKA</sequence>
<dbReference type="InterPro" id="IPR029028">
    <property type="entry name" value="Alpha/beta_knot_MTases"/>
</dbReference>
<reference evidence="4 5" key="1">
    <citation type="journal article" date="2015" name="Nature">
        <title>rRNA introns, odd ribosomes, and small enigmatic genomes across a large radiation of phyla.</title>
        <authorList>
            <person name="Brown C.T."/>
            <person name="Hug L.A."/>
            <person name="Thomas B.C."/>
            <person name="Sharon I."/>
            <person name="Castelle C.J."/>
            <person name="Singh A."/>
            <person name="Wilkins M.J."/>
            <person name="Williams K.H."/>
            <person name="Banfield J.F."/>
        </authorList>
    </citation>
    <scope>NUCLEOTIDE SEQUENCE [LARGE SCALE GENOMIC DNA]</scope>
</reference>
<dbReference type="GO" id="GO:0003723">
    <property type="term" value="F:RNA binding"/>
    <property type="evidence" value="ECO:0007669"/>
    <property type="project" value="InterPro"/>
</dbReference>
<keyword evidence="1 4" id="KW-0489">Methyltransferase</keyword>
<dbReference type="PANTHER" id="PTHR46429">
    <property type="entry name" value="23S RRNA (GUANOSINE-2'-O-)-METHYLTRANSFERASE RLMB"/>
    <property type="match status" value="1"/>
</dbReference>
<dbReference type="Proteomes" id="UP000034140">
    <property type="component" value="Unassembled WGS sequence"/>
</dbReference>
<dbReference type="PANTHER" id="PTHR46429:SF1">
    <property type="entry name" value="23S RRNA (GUANOSINE-2'-O-)-METHYLTRANSFERASE RLMB"/>
    <property type="match status" value="1"/>
</dbReference>